<gene>
    <name evidence="1" type="ORF">HAX54_044709</name>
</gene>
<evidence type="ECO:0000313" key="1">
    <source>
        <dbReference type="EMBL" id="MCD7460903.1"/>
    </source>
</evidence>
<proteinExistence type="predicted"/>
<protein>
    <submittedName>
        <fullName evidence="1">Uncharacterized protein</fullName>
    </submittedName>
</protein>
<name>A0ABS8SQ18_DATST</name>
<keyword evidence="2" id="KW-1185">Reference proteome</keyword>
<comment type="caution">
    <text evidence="1">The sequence shown here is derived from an EMBL/GenBank/DDBJ whole genome shotgun (WGS) entry which is preliminary data.</text>
</comment>
<dbReference type="EMBL" id="JACEIK010000685">
    <property type="protein sequence ID" value="MCD7460903.1"/>
    <property type="molecule type" value="Genomic_DNA"/>
</dbReference>
<evidence type="ECO:0000313" key="2">
    <source>
        <dbReference type="Proteomes" id="UP000823775"/>
    </source>
</evidence>
<reference evidence="1 2" key="1">
    <citation type="journal article" date="2021" name="BMC Genomics">
        <title>Datura genome reveals duplications of psychoactive alkaloid biosynthetic genes and high mutation rate following tissue culture.</title>
        <authorList>
            <person name="Rajewski A."/>
            <person name="Carter-House D."/>
            <person name="Stajich J."/>
            <person name="Litt A."/>
        </authorList>
    </citation>
    <scope>NUCLEOTIDE SEQUENCE [LARGE SCALE GENOMIC DNA]</scope>
    <source>
        <strain evidence="1">AR-01</strain>
    </source>
</reference>
<accession>A0ABS8SQ18</accession>
<feature type="non-terminal residue" evidence="1">
    <location>
        <position position="1"/>
    </location>
</feature>
<sequence>VVGEDLHLGLDPLAQLVSINSETKYDEGKRPIDPLKDEVEAIVSLQLQANKGRITEDKQLTPINKGFDEHAREVLNNILMMVEDMICLSDDDRHSLVEHATINL</sequence>
<organism evidence="1 2">
    <name type="scientific">Datura stramonium</name>
    <name type="common">Jimsonweed</name>
    <name type="synonym">Common thornapple</name>
    <dbReference type="NCBI Taxonomy" id="4076"/>
    <lineage>
        <taxon>Eukaryota</taxon>
        <taxon>Viridiplantae</taxon>
        <taxon>Streptophyta</taxon>
        <taxon>Embryophyta</taxon>
        <taxon>Tracheophyta</taxon>
        <taxon>Spermatophyta</taxon>
        <taxon>Magnoliopsida</taxon>
        <taxon>eudicotyledons</taxon>
        <taxon>Gunneridae</taxon>
        <taxon>Pentapetalae</taxon>
        <taxon>asterids</taxon>
        <taxon>lamiids</taxon>
        <taxon>Solanales</taxon>
        <taxon>Solanaceae</taxon>
        <taxon>Solanoideae</taxon>
        <taxon>Datureae</taxon>
        <taxon>Datura</taxon>
    </lineage>
</organism>
<dbReference type="Proteomes" id="UP000823775">
    <property type="component" value="Unassembled WGS sequence"/>
</dbReference>